<gene>
    <name evidence="1" type="ORF">D7V93_12460</name>
</gene>
<comment type="caution">
    <text evidence="1">The sequence shown here is derived from an EMBL/GenBank/DDBJ whole genome shotgun (WGS) entry which is preliminary data.</text>
</comment>
<organism evidence="1 2">
    <name type="scientific">Corallococcus llansteffanensis</name>
    <dbReference type="NCBI Taxonomy" id="2316731"/>
    <lineage>
        <taxon>Bacteria</taxon>
        <taxon>Pseudomonadati</taxon>
        <taxon>Myxococcota</taxon>
        <taxon>Myxococcia</taxon>
        <taxon>Myxococcales</taxon>
        <taxon>Cystobacterineae</taxon>
        <taxon>Myxococcaceae</taxon>
        <taxon>Corallococcus</taxon>
    </lineage>
</organism>
<protein>
    <recommendedName>
        <fullName evidence="3">Lipoprotein</fullName>
    </recommendedName>
</protein>
<evidence type="ECO:0000313" key="2">
    <source>
        <dbReference type="Proteomes" id="UP000272888"/>
    </source>
</evidence>
<keyword evidence="2" id="KW-1185">Reference proteome</keyword>
<evidence type="ECO:0008006" key="3">
    <source>
        <dbReference type="Google" id="ProtNLM"/>
    </source>
</evidence>
<dbReference type="RefSeq" id="WP_120643608.1">
    <property type="nucleotide sequence ID" value="NZ_RAWB01000104.1"/>
</dbReference>
<dbReference type="AlphaFoldDB" id="A0A3A8PWY9"/>
<dbReference type="EMBL" id="RAWB01000104">
    <property type="protein sequence ID" value="RKH60956.1"/>
    <property type="molecule type" value="Genomic_DNA"/>
</dbReference>
<evidence type="ECO:0000313" key="1">
    <source>
        <dbReference type="EMBL" id="RKH60956.1"/>
    </source>
</evidence>
<sequence>MNGLTRMRRLSSVFIGLAFCGLTQGCSYFGYYKYERPERIPPEIGDRIRDPNPETFVASTKMDGPTFAAFRVALADFMPPGEQASGNDEMLVRCFERRDIFDVRINKVSDDLYLVSFSPNFKRCGMPPDVVVLDGGATYLIDGQGRILDIR</sequence>
<name>A0A3A8PWY9_9BACT</name>
<dbReference type="PROSITE" id="PS51257">
    <property type="entry name" value="PROKAR_LIPOPROTEIN"/>
    <property type="match status" value="1"/>
</dbReference>
<dbReference type="Proteomes" id="UP000272888">
    <property type="component" value="Unassembled WGS sequence"/>
</dbReference>
<proteinExistence type="predicted"/>
<accession>A0A3A8PWY9</accession>
<reference evidence="2" key="1">
    <citation type="submission" date="2018-09" db="EMBL/GenBank/DDBJ databases">
        <authorList>
            <person name="Livingstone P.G."/>
            <person name="Whitworth D.E."/>
        </authorList>
    </citation>
    <scope>NUCLEOTIDE SEQUENCE [LARGE SCALE GENOMIC DNA]</scope>
    <source>
        <strain evidence="2">CA051B</strain>
    </source>
</reference>